<protein>
    <submittedName>
        <fullName evidence="1">Uncharacterized protein</fullName>
    </submittedName>
</protein>
<evidence type="ECO:0000313" key="2">
    <source>
        <dbReference type="Proteomes" id="UP001205486"/>
    </source>
</evidence>
<proteinExistence type="predicted"/>
<organism evidence="1 2">
    <name type="scientific">Nitrobacter winogradskyi</name>
    <name type="common">Nitrobacter agilis</name>
    <dbReference type="NCBI Taxonomy" id="913"/>
    <lineage>
        <taxon>Bacteria</taxon>
        <taxon>Pseudomonadati</taxon>
        <taxon>Pseudomonadota</taxon>
        <taxon>Alphaproteobacteria</taxon>
        <taxon>Hyphomicrobiales</taxon>
        <taxon>Nitrobacteraceae</taxon>
        <taxon>Nitrobacter</taxon>
    </lineage>
</organism>
<comment type="caution">
    <text evidence="1">The sequence shown here is derived from an EMBL/GenBank/DDBJ whole genome shotgun (WGS) entry which is preliminary data.</text>
</comment>
<evidence type="ECO:0000313" key="1">
    <source>
        <dbReference type="EMBL" id="MCP2001097.1"/>
    </source>
</evidence>
<dbReference type="Proteomes" id="UP001205486">
    <property type="component" value="Unassembled WGS sequence"/>
</dbReference>
<sequence length="76" mass="8614">MDRQELHERLDDLQNPTTSERLNSETSSDLIRAIRTFIEAKNIRSDDKGCRPDSPGRMHRAAHQPASDASRTVKPS</sequence>
<dbReference type="EMBL" id="JALJZS010000005">
    <property type="protein sequence ID" value="MCP2001097.1"/>
    <property type="molecule type" value="Genomic_DNA"/>
</dbReference>
<name>A0ACC6ANH6_NITWI</name>
<keyword evidence="2" id="KW-1185">Reference proteome</keyword>
<gene>
    <name evidence="1" type="ORF">J2S34_003583</name>
</gene>
<accession>A0ACC6ANH6</accession>
<reference evidence="1" key="1">
    <citation type="submission" date="2022-03" db="EMBL/GenBank/DDBJ databases">
        <title>Interactions between chemoautotrophic and heterotrophic bacteria.</title>
        <authorList>
            <person name="Santoro A."/>
        </authorList>
    </citation>
    <scope>NUCLEOTIDE SEQUENCE</scope>
    <source>
        <strain evidence="1">Nb-106</strain>
    </source>
</reference>